<comment type="caution">
    <text evidence="8">The sequence shown here is derived from an EMBL/GenBank/DDBJ whole genome shotgun (WGS) entry which is preliminary data.</text>
</comment>
<dbReference type="GO" id="GO:0022857">
    <property type="term" value="F:transmembrane transporter activity"/>
    <property type="evidence" value="ECO:0007669"/>
    <property type="project" value="InterPro"/>
</dbReference>
<comment type="subcellular location">
    <subcellularLocation>
        <location evidence="1">Cell membrane</location>
        <topology evidence="1">Multi-pass membrane protein</topology>
    </subcellularLocation>
</comment>
<dbReference type="PANTHER" id="PTHR23517">
    <property type="entry name" value="RESISTANCE PROTEIN MDTM, PUTATIVE-RELATED-RELATED"/>
    <property type="match status" value="1"/>
</dbReference>
<feature type="transmembrane region" description="Helical" evidence="7">
    <location>
        <begin position="134"/>
        <end position="154"/>
    </location>
</feature>
<dbReference type="PANTHER" id="PTHR23517:SF2">
    <property type="entry name" value="MULTIDRUG RESISTANCE PROTEIN MDTH"/>
    <property type="match status" value="1"/>
</dbReference>
<accession>A0A7Y4KYX8</accession>
<reference evidence="8 9" key="1">
    <citation type="submission" date="2020-05" db="EMBL/GenBank/DDBJ databases">
        <title>Genome sequence of Kribbella sandramycini ATCC 39419.</title>
        <authorList>
            <person name="Maclea K.S."/>
            <person name="Fair J.L."/>
        </authorList>
    </citation>
    <scope>NUCLEOTIDE SEQUENCE [LARGE SCALE GENOMIC DNA]</scope>
    <source>
        <strain evidence="8 9">ATCC 39419</strain>
    </source>
</reference>
<evidence type="ECO:0000256" key="2">
    <source>
        <dbReference type="ARBA" id="ARBA00022448"/>
    </source>
</evidence>
<dbReference type="SUPFAM" id="SSF103473">
    <property type="entry name" value="MFS general substrate transporter"/>
    <property type="match status" value="1"/>
</dbReference>
<keyword evidence="2" id="KW-0813">Transport</keyword>
<feature type="transmembrane region" description="Helical" evidence="7">
    <location>
        <begin position="160"/>
        <end position="183"/>
    </location>
</feature>
<feature type="transmembrane region" description="Helical" evidence="7">
    <location>
        <begin position="72"/>
        <end position="90"/>
    </location>
</feature>
<evidence type="ECO:0000256" key="4">
    <source>
        <dbReference type="ARBA" id="ARBA00022692"/>
    </source>
</evidence>
<dbReference type="GO" id="GO:0005886">
    <property type="term" value="C:plasma membrane"/>
    <property type="evidence" value="ECO:0007669"/>
    <property type="project" value="UniProtKB-SubCell"/>
</dbReference>
<dbReference type="Gene3D" id="1.20.1250.20">
    <property type="entry name" value="MFS general substrate transporter like domains"/>
    <property type="match status" value="1"/>
</dbReference>
<dbReference type="InterPro" id="IPR036259">
    <property type="entry name" value="MFS_trans_sf"/>
</dbReference>
<feature type="transmembrane region" description="Helical" evidence="7">
    <location>
        <begin position="364"/>
        <end position="384"/>
    </location>
</feature>
<evidence type="ECO:0000256" key="7">
    <source>
        <dbReference type="SAM" id="Phobius"/>
    </source>
</evidence>
<dbReference type="AlphaFoldDB" id="A0A7Y4KYX8"/>
<evidence type="ECO:0000256" key="1">
    <source>
        <dbReference type="ARBA" id="ARBA00004651"/>
    </source>
</evidence>
<dbReference type="InterPro" id="IPR050171">
    <property type="entry name" value="MFS_Transporters"/>
</dbReference>
<organism evidence="8 9">
    <name type="scientific">Kribbella sandramycini</name>
    <dbReference type="NCBI Taxonomy" id="60450"/>
    <lineage>
        <taxon>Bacteria</taxon>
        <taxon>Bacillati</taxon>
        <taxon>Actinomycetota</taxon>
        <taxon>Actinomycetes</taxon>
        <taxon>Propionibacteriales</taxon>
        <taxon>Kribbellaceae</taxon>
        <taxon>Kribbella</taxon>
    </lineage>
</organism>
<feature type="transmembrane region" description="Helical" evidence="7">
    <location>
        <begin position="35"/>
        <end position="60"/>
    </location>
</feature>
<keyword evidence="5 7" id="KW-1133">Transmembrane helix</keyword>
<evidence type="ECO:0000256" key="6">
    <source>
        <dbReference type="ARBA" id="ARBA00023136"/>
    </source>
</evidence>
<feature type="transmembrane region" description="Helical" evidence="7">
    <location>
        <begin position="204"/>
        <end position="229"/>
    </location>
</feature>
<keyword evidence="9" id="KW-1185">Reference proteome</keyword>
<keyword evidence="6 7" id="KW-0472">Membrane</keyword>
<evidence type="ECO:0000313" key="8">
    <source>
        <dbReference type="EMBL" id="NOL41257.1"/>
    </source>
</evidence>
<evidence type="ECO:0000313" key="9">
    <source>
        <dbReference type="Proteomes" id="UP000534306"/>
    </source>
</evidence>
<dbReference type="EMBL" id="JABJRC010000003">
    <property type="protein sequence ID" value="NOL41257.1"/>
    <property type="molecule type" value="Genomic_DNA"/>
</dbReference>
<feature type="transmembrane region" description="Helical" evidence="7">
    <location>
        <begin position="277"/>
        <end position="310"/>
    </location>
</feature>
<sequence length="400" mass="40866">MTHVKYSTLLLLALVGRCGLGLTAGLSVLYLTQVIGLPVAAVGITLTAAAAVAVVGSIWLGHLADRLGAREVFAAMAGLQALATAGTLLVHDLAAYAVVALTLALADLGYRSAYGAVVFAVVEPAERLPIRAKARVASNVGFAGGAGLAGLALASGAPMAYRIGLIGSALLIAAAGLLTFRLPRVARVHSRAAGPWAVLRDRPFVSFVGLDGVLNIHNSMIKVGIPLWMVTRTDAPHWLVSVMLIVNSAVVIVFQVRLSRGTDHLAGAARAGRRSGLLLSLACVILACTTQTSAALTIALLLAATLFHVVGEILESASGWGISFALAPPGQVGQYQGAQAMGRGLGDLIGPVLITTVALPLGPLGWLLTAAFFALAALLIPVVLRPAQGAATHELAAARL</sequence>
<keyword evidence="4 7" id="KW-0812">Transmembrane</keyword>
<protein>
    <submittedName>
        <fullName evidence="8">MFS transporter</fullName>
    </submittedName>
</protein>
<feature type="transmembrane region" description="Helical" evidence="7">
    <location>
        <begin position="96"/>
        <end position="122"/>
    </location>
</feature>
<evidence type="ECO:0000256" key="5">
    <source>
        <dbReference type="ARBA" id="ARBA00022989"/>
    </source>
</evidence>
<proteinExistence type="predicted"/>
<gene>
    <name evidence="8" type="ORF">HPO96_13475</name>
</gene>
<name>A0A7Y4KYX8_9ACTN</name>
<evidence type="ECO:0000256" key="3">
    <source>
        <dbReference type="ARBA" id="ARBA00022475"/>
    </source>
</evidence>
<keyword evidence="3" id="KW-1003">Cell membrane</keyword>
<dbReference type="Pfam" id="PF07690">
    <property type="entry name" value="MFS_1"/>
    <property type="match status" value="1"/>
</dbReference>
<feature type="transmembrane region" description="Helical" evidence="7">
    <location>
        <begin position="235"/>
        <end position="256"/>
    </location>
</feature>
<dbReference type="Proteomes" id="UP000534306">
    <property type="component" value="Unassembled WGS sequence"/>
</dbReference>
<dbReference type="InterPro" id="IPR011701">
    <property type="entry name" value="MFS"/>
</dbReference>